<dbReference type="AlphaFoldDB" id="A0AAD9F2X9"/>
<evidence type="ECO:0000256" key="1">
    <source>
        <dbReference type="SAM" id="MobiDB-lite"/>
    </source>
</evidence>
<organism evidence="2 3">
    <name type="scientific">Dissostichus eleginoides</name>
    <name type="common">Patagonian toothfish</name>
    <name type="synonym">Dissostichus amissus</name>
    <dbReference type="NCBI Taxonomy" id="100907"/>
    <lineage>
        <taxon>Eukaryota</taxon>
        <taxon>Metazoa</taxon>
        <taxon>Chordata</taxon>
        <taxon>Craniata</taxon>
        <taxon>Vertebrata</taxon>
        <taxon>Euteleostomi</taxon>
        <taxon>Actinopterygii</taxon>
        <taxon>Neopterygii</taxon>
        <taxon>Teleostei</taxon>
        <taxon>Neoteleostei</taxon>
        <taxon>Acanthomorphata</taxon>
        <taxon>Eupercaria</taxon>
        <taxon>Perciformes</taxon>
        <taxon>Notothenioidei</taxon>
        <taxon>Nototheniidae</taxon>
        <taxon>Dissostichus</taxon>
    </lineage>
</organism>
<protein>
    <submittedName>
        <fullName evidence="2">Pyrophosphoryl-undecaprenol N-acetylglucosamine transferase</fullName>
    </submittedName>
</protein>
<keyword evidence="2" id="KW-0808">Transferase</keyword>
<comment type="caution">
    <text evidence="2">The sequence shown here is derived from an EMBL/GenBank/DDBJ whole genome shotgun (WGS) entry which is preliminary data.</text>
</comment>
<keyword evidence="3" id="KW-1185">Reference proteome</keyword>
<sequence>MLESWREELSEENPQSWRRTGSHGGEPAVMEESEEGVRRVLHEEKLLVGLDAPLSQYLLSTYPQVH</sequence>
<proteinExistence type="predicted"/>
<dbReference type="EMBL" id="JASDAP010000020">
    <property type="protein sequence ID" value="KAK1886837.1"/>
    <property type="molecule type" value="Genomic_DNA"/>
</dbReference>
<feature type="region of interest" description="Disordered" evidence="1">
    <location>
        <begin position="1"/>
        <end position="36"/>
    </location>
</feature>
<reference evidence="2" key="1">
    <citation type="submission" date="2023-04" db="EMBL/GenBank/DDBJ databases">
        <title>Chromosome-level genome of Chaenocephalus aceratus.</title>
        <authorList>
            <person name="Park H."/>
        </authorList>
    </citation>
    <scope>NUCLEOTIDE SEQUENCE</scope>
    <source>
        <strain evidence="2">DE</strain>
        <tissue evidence="2">Muscle</tissue>
    </source>
</reference>
<accession>A0AAD9F2X9</accession>
<evidence type="ECO:0000313" key="3">
    <source>
        <dbReference type="Proteomes" id="UP001228049"/>
    </source>
</evidence>
<name>A0AAD9F2X9_DISEL</name>
<dbReference type="Proteomes" id="UP001228049">
    <property type="component" value="Unassembled WGS sequence"/>
</dbReference>
<gene>
    <name evidence="2" type="ORF">KUDE01_030552</name>
</gene>
<evidence type="ECO:0000313" key="2">
    <source>
        <dbReference type="EMBL" id="KAK1886837.1"/>
    </source>
</evidence>
<dbReference type="GO" id="GO:0016740">
    <property type="term" value="F:transferase activity"/>
    <property type="evidence" value="ECO:0007669"/>
    <property type="project" value="UniProtKB-KW"/>
</dbReference>